<gene>
    <name evidence="2" type="ORF">OLEA9_A084089</name>
</gene>
<sequence length="65" mass="7827">MTETISFMFEMFFMARLKEEKDGSYIHVIDNEILLKLERKRDKGSLDAMKEKDRQLKYPVTSHTR</sequence>
<keyword evidence="3" id="KW-1185">Reference proteome</keyword>
<evidence type="ECO:0000313" key="3">
    <source>
        <dbReference type="Proteomes" id="UP000594638"/>
    </source>
</evidence>
<dbReference type="Gramene" id="OE9A084089T4">
    <property type="protein sequence ID" value="OE9A084089C4"/>
    <property type="gene ID" value="OE9A084089"/>
</dbReference>
<feature type="region of interest" description="Disordered" evidence="1">
    <location>
        <begin position="46"/>
        <end position="65"/>
    </location>
</feature>
<dbReference type="EMBL" id="CACTIH010005952">
    <property type="protein sequence ID" value="CAA3003343.1"/>
    <property type="molecule type" value="Genomic_DNA"/>
</dbReference>
<feature type="compositionally biased region" description="Basic and acidic residues" evidence="1">
    <location>
        <begin position="46"/>
        <end position="56"/>
    </location>
</feature>
<evidence type="ECO:0000313" key="2">
    <source>
        <dbReference type="EMBL" id="CAA3003343.1"/>
    </source>
</evidence>
<reference evidence="2 3" key="1">
    <citation type="submission" date="2019-12" db="EMBL/GenBank/DDBJ databases">
        <authorList>
            <person name="Alioto T."/>
            <person name="Alioto T."/>
            <person name="Gomez Garrido J."/>
        </authorList>
    </citation>
    <scope>NUCLEOTIDE SEQUENCE [LARGE SCALE GENOMIC DNA]</scope>
</reference>
<evidence type="ECO:0000256" key="1">
    <source>
        <dbReference type="SAM" id="MobiDB-lite"/>
    </source>
</evidence>
<comment type="caution">
    <text evidence="2">The sequence shown here is derived from an EMBL/GenBank/DDBJ whole genome shotgun (WGS) entry which is preliminary data.</text>
</comment>
<accession>A0A8S0TJJ7</accession>
<organism evidence="2 3">
    <name type="scientific">Olea europaea subsp. europaea</name>
    <dbReference type="NCBI Taxonomy" id="158383"/>
    <lineage>
        <taxon>Eukaryota</taxon>
        <taxon>Viridiplantae</taxon>
        <taxon>Streptophyta</taxon>
        <taxon>Embryophyta</taxon>
        <taxon>Tracheophyta</taxon>
        <taxon>Spermatophyta</taxon>
        <taxon>Magnoliopsida</taxon>
        <taxon>eudicotyledons</taxon>
        <taxon>Gunneridae</taxon>
        <taxon>Pentapetalae</taxon>
        <taxon>asterids</taxon>
        <taxon>lamiids</taxon>
        <taxon>Lamiales</taxon>
        <taxon>Oleaceae</taxon>
        <taxon>Oleeae</taxon>
        <taxon>Olea</taxon>
    </lineage>
</organism>
<dbReference type="Proteomes" id="UP000594638">
    <property type="component" value="Unassembled WGS sequence"/>
</dbReference>
<dbReference type="AlphaFoldDB" id="A0A8S0TJJ7"/>
<name>A0A8S0TJJ7_OLEEU</name>
<dbReference type="Gramene" id="OE9A084089T7">
    <property type="protein sequence ID" value="OE9A084089C7"/>
    <property type="gene ID" value="OE9A084089"/>
</dbReference>
<proteinExistence type="predicted"/>
<protein>
    <submittedName>
        <fullName evidence="2">Uncharacterized protein</fullName>
    </submittedName>
</protein>